<feature type="transmembrane region" description="Helical" evidence="7">
    <location>
        <begin position="136"/>
        <end position="155"/>
    </location>
</feature>
<protein>
    <submittedName>
        <fullName evidence="8">YihY/virulence factor BrkB family protein</fullName>
    </submittedName>
</protein>
<dbReference type="PANTHER" id="PTHR30213">
    <property type="entry name" value="INNER MEMBRANE PROTEIN YHJD"/>
    <property type="match status" value="1"/>
</dbReference>
<feature type="region of interest" description="Disordered" evidence="6">
    <location>
        <begin position="337"/>
        <end position="369"/>
    </location>
</feature>
<organism evidence="8 9">
    <name type="scientific">Adonisia turfae CCMR0081</name>
    <dbReference type="NCBI Taxonomy" id="2292702"/>
    <lineage>
        <taxon>Bacteria</taxon>
        <taxon>Bacillati</taxon>
        <taxon>Cyanobacteriota</taxon>
        <taxon>Adonisia</taxon>
        <taxon>Adonisia turfae</taxon>
    </lineage>
</organism>
<feature type="compositionally biased region" description="Polar residues" evidence="6">
    <location>
        <begin position="346"/>
        <end position="362"/>
    </location>
</feature>
<evidence type="ECO:0000256" key="3">
    <source>
        <dbReference type="ARBA" id="ARBA00022692"/>
    </source>
</evidence>
<name>A0A6M0RPW0_9CYAN</name>
<feature type="transmembrane region" description="Helical" evidence="7">
    <location>
        <begin position="227"/>
        <end position="248"/>
    </location>
</feature>
<dbReference type="EMBL" id="QXHD01000004">
    <property type="protein sequence ID" value="NEZ57900.1"/>
    <property type="molecule type" value="Genomic_DNA"/>
</dbReference>
<evidence type="ECO:0000256" key="4">
    <source>
        <dbReference type="ARBA" id="ARBA00022989"/>
    </source>
</evidence>
<proteinExistence type="predicted"/>
<evidence type="ECO:0000313" key="9">
    <source>
        <dbReference type="Proteomes" id="UP000481033"/>
    </source>
</evidence>
<feature type="transmembrane region" description="Helical" evidence="7">
    <location>
        <begin position="74"/>
        <end position="95"/>
    </location>
</feature>
<evidence type="ECO:0000256" key="6">
    <source>
        <dbReference type="SAM" id="MobiDB-lite"/>
    </source>
</evidence>
<dbReference type="InterPro" id="IPR017039">
    <property type="entry name" value="Virul_fac_BrkB"/>
</dbReference>
<dbReference type="AlphaFoldDB" id="A0A6M0RPW0"/>
<reference evidence="8 9" key="1">
    <citation type="journal article" date="2020" name="Microb. Ecol.">
        <title>Ecogenomics of the Marine Benthic Filamentous Cyanobacterium Adonisia.</title>
        <authorList>
            <person name="Walter J.M."/>
            <person name="Coutinho F.H."/>
            <person name="Leomil L."/>
            <person name="Hargreaves P.I."/>
            <person name="Campeao M.E."/>
            <person name="Vieira V.V."/>
            <person name="Silva B.S."/>
            <person name="Fistarol G.O."/>
            <person name="Salomon P.S."/>
            <person name="Sawabe T."/>
            <person name="Mino S."/>
            <person name="Hosokawa M."/>
            <person name="Miyashita H."/>
            <person name="Maruyama F."/>
            <person name="van Verk M.C."/>
            <person name="Dutilh B.E."/>
            <person name="Thompson C.C."/>
            <person name="Thompson F.L."/>
        </authorList>
    </citation>
    <scope>NUCLEOTIDE SEQUENCE [LARGE SCALE GENOMIC DNA]</scope>
    <source>
        <strain evidence="8 9">CCMR0081</strain>
    </source>
</reference>
<dbReference type="NCBIfam" id="TIGR00765">
    <property type="entry name" value="yihY_not_rbn"/>
    <property type="match status" value="1"/>
</dbReference>
<accession>A0A6M0RPW0</accession>
<evidence type="ECO:0000256" key="7">
    <source>
        <dbReference type="SAM" id="Phobius"/>
    </source>
</evidence>
<dbReference type="PANTHER" id="PTHR30213:SF0">
    <property type="entry name" value="UPF0761 MEMBRANE PROTEIN YIHY"/>
    <property type="match status" value="1"/>
</dbReference>
<dbReference type="Pfam" id="PF03631">
    <property type="entry name" value="Virul_fac_BrkB"/>
    <property type="match status" value="1"/>
</dbReference>
<keyword evidence="2" id="KW-1003">Cell membrane</keyword>
<keyword evidence="3 7" id="KW-0812">Transmembrane</keyword>
<keyword evidence="5 7" id="KW-0472">Membrane</keyword>
<feature type="transmembrane region" description="Helical" evidence="7">
    <location>
        <begin position="260"/>
        <end position="283"/>
    </location>
</feature>
<evidence type="ECO:0000256" key="2">
    <source>
        <dbReference type="ARBA" id="ARBA00022475"/>
    </source>
</evidence>
<sequence length="369" mass="41179">MPNLPRRETGQLHSTLRQTLYTTYCAQQPLRRLSRTFSPLEFIRFLSYINLHTVRAVVHATLRRRLPSLASEMAYNAMLGLFPGILAMLTAIGLVNSLENTFNRLAMRLSEIAPGAVNELIQNFADEVTAGGNRGLFSLSFAIALWASSGAISAAMRALDEIHQIPVEQRRPFWKARLLSIGLTIGTILLLMTASYLVFLSDGVIQLLADIGAEQSGENVREWVLTIWRLFTWPLALGIVSSAFAFVYRFGPSRWTRGKPLMPGAVLAALSWAILSAAFRMYVAQFGNYNKVYGAIGTVIVLLLWLFLTSLVMLIGDQLNVIVGELMIHSPRMPLIRRRRHPPSSTPGYRTSNQLPSLGKSTINKDRHR</sequence>
<evidence type="ECO:0000313" key="8">
    <source>
        <dbReference type="EMBL" id="NEZ57900.1"/>
    </source>
</evidence>
<dbReference type="RefSeq" id="WP_163661098.1">
    <property type="nucleotide sequence ID" value="NZ_QXHD01000004.1"/>
</dbReference>
<keyword evidence="9" id="KW-1185">Reference proteome</keyword>
<feature type="transmembrane region" description="Helical" evidence="7">
    <location>
        <begin position="176"/>
        <end position="199"/>
    </location>
</feature>
<gene>
    <name evidence="8" type="ORF">DXZ20_20090</name>
</gene>
<dbReference type="Proteomes" id="UP000481033">
    <property type="component" value="Unassembled WGS sequence"/>
</dbReference>
<evidence type="ECO:0000256" key="1">
    <source>
        <dbReference type="ARBA" id="ARBA00004651"/>
    </source>
</evidence>
<keyword evidence="4 7" id="KW-1133">Transmembrane helix</keyword>
<evidence type="ECO:0000256" key="5">
    <source>
        <dbReference type="ARBA" id="ARBA00023136"/>
    </source>
</evidence>
<comment type="caution">
    <text evidence="8">The sequence shown here is derived from an EMBL/GenBank/DDBJ whole genome shotgun (WGS) entry which is preliminary data.</text>
</comment>
<comment type="subcellular location">
    <subcellularLocation>
        <location evidence="1">Cell membrane</location>
        <topology evidence="1">Multi-pass membrane protein</topology>
    </subcellularLocation>
</comment>
<feature type="transmembrane region" description="Helical" evidence="7">
    <location>
        <begin position="295"/>
        <end position="316"/>
    </location>
</feature>
<dbReference type="GO" id="GO:0005886">
    <property type="term" value="C:plasma membrane"/>
    <property type="evidence" value="ECO:0007669"/>
    <property type="project" value="UniProtKB-SubCell"/>
</dbReference>